<reference evidence="2" key="1">
    <citation type="submission" date="2021-02" db="EMBL/GenBank/DDBJ databases">
        <authorList>
            <person name="Dougan E. K."/>
            <person name="Rhodes N."/>
            <person name="Thang M."/>
            <person name="Chan C."/>
        </authorList>
    </citation>
    <scope>NUCLEOTIDE SEQUENCE</scope>
</reference>
<proteinExistence type="predicted"/>
<feature type="signal peptide" evidence="1">
    <location>
        <begin position="1"/>
        <end position="18"/>
    </location>
</feature>
<accession>A0A813HJF8</accession>
<organism evidence="2 3">
    <name type="scientific">Polarella glacialis</name>
    <name type="common">Dinoflagellate</name>
    <dbReference type="NCBI Taxonomy" id="89957"/>
    <lineage>
        <taxon>Eukaryota</taxon>
        <taxon>Sar</taxon>
        <taxon>Alveolata</taxon>
        <taxon>Dinophyceae</taxon>
        <taxon>Suessiales</taxon>
        <taxon>Suessiaceae</taxon>
        <taxon>Polarella</taxon>
    </lineage>
</organism>
<dbReference type="AlphaFoldDB" id="A0A813HJF8"/>
<name>A0A813HJF8_POLGL</name>
<comment type="caution">
    <text evidence="2">The sequence shown here is derived from an EMBL/GenBank/DDBJ whole genome shotgun (WGS) entry which is preliminary data.</text>
</comment>
<feature type="non-terminal residue" evidence="2">
    <location>
        <position position="1"/>
    </location>
</feature>
<evidence type="ECO:0000313" key="3">
    <source>
        <dbReference type="Proteomes" id="UP000626109"/>
    </source>
</evidence>
<dbReference type="EMBL" id="CAJNNW010001392">
    <property type="protein sequence ID" value="CAE8638102.1"/>
    <property type="molecule type" value="Genomic_DNA"/>
</dbReference>
<keyword evidence="1" id="KW-0732">Signal</keyword>
<protein>
    <submittedName>
        <fullName evidence="2">Uncharacterized protein</fullName>
    </submittedName>
</protein>
<sequence length="243" mass="25420">LAGCAVLLRALATMVVDACAPDGTRSTLAALTLSRSTSAGSCVSGLRSSIDEATPAASGGRFIGGLPTSTHTSELPEIMYPVPVAVRNTFVDVAVGRDPSLDGFFQERQVRSCPGSEILGLPYAEGPVTQTPPPEDQPVELAPERPSLLSAALHAWLPFWSLAYNEMVNSHGTWSSTAAVQLRGKAGISSSSDLRRRSRSLSSAAKKQRLLPSGFSRASALRLTGLACASHVLLHTPRAVGMA</sequence>
<dbReference type="Proteomes" id="UP000626109">
    <property type="component" value="Unassembled WGS sequence"/>
</dbReference>
<feature type="chain" id="PRO_5032777342" evidence="1">
    <location>
        <begin position="19"/>
        <end position="243"/>
    </location>
</feature>
<evidence type="ECO:0000256" key="1">
    <source>
        <dbReference type="SAM" id="SignalP"/>
    </source>
</evidence>
<gene>
    <name evidence="2" type="ORF">PGLA2088_LOCUS1757</name>
</gene>
<evidence type="ECO:0000313" key="2">
    <source>
        <dbReference type="EMBL" id="CAE8638102.1"/>
    </source>
</evidence>